<feature type="signal peptide" evidence="1">
    <location>
        <begin position="1"/>
        <end position="28"/>
    </location>
</feature>
<evidence type="ECO:0000256" key="1">
    <source>
        <dbReference type="SAM" id="SignalP"/>
    </source>
</evidence>
<evidence type="ECO:0000313" key="3">
    <source>
        <dbReference type="Proteomes" id="UP001501747"/>
    </source>
</evidence>
<comment type="caution">
    <text evidence="2">The sequence shown here is derived from an EMBL/GenBank/DDBJ whole genome shotgun (WGS) entry which is preliminary data.</text>
</comment>
<evidence type="ECO:0000313" key="2">
    <source>
        <dbReference type="EMBL" id="GAA4035918.1"/>
    </source>
</evidence>
<protein>
    <recommendedName>
        <fullName evidence="4">DUF2147 domain-containing protein</fullName>
    </recommendedName>
</protein>
<proteinExistence type="predicted"/>
<organism evidence="2 3">
    <name type="scientific">Allokutzneria multivorans</name>
    <dbReference type="NCBI Taxonomy" id="1142134"/>
    <lineage>
        <taxon>Bacteria</taxon>
        <taxon>Bacillati</taxon>
        <taxon>Actinomycetota</taxon>
        <taxon>Actinomycetes</taxon>
        <taxon>Pseudonocardiales</taxon>
        <taxon>Pseudonocardiaceae</taxon>
        <taxon>Allokutzneria</taxon>
    </lineage>
</organism>
<evidence type="ECO:0008006" key="4">
    <source>
        <dbReference type="Google" id="ProtNLM"/>
    </source>
</evidence>
<reference evidence="3" key="1">
    <citation type="journal article" date="2019" name="Int. J. Syst. Evol. Microbiol.">
        <title>The Global Catalogue of Microorganisms (GCM) 10K type strain sequencing project: providing services to taxonomists for standard genome sequencing and annotation.</title>
        <authorList>
            <consortium name="The Broad Institute Genomics Platform"/>
            <consortium name="The Broad Institute Genome Sequencing Center for Infectious Disease"/>
            <person name="Wu L."/>
            <person name="Ma J."/>
        </authorList>
    </citation>
    <scope>NUCLEOTIDE SEQUENCE [LARGE SCALE GENOMIC DNA]</scope>
    <source>
        <strain evidence="3">JCM 17342</strain>
    </source>
</reference>
<keyword evidence="1" id="KW-0732">Signal</keyword>
<dbReference type="Proteomes" id="UP001501747">
    <property type="component" value="Unassembled WGS sequence"/>
</dbReference>
<keyword evidence="3" id="KW-1185">Reference proteome</keyword>
<dbReference type="RefSeq" id="WP_344885590.1">
    <property type="nucleotide sequence ID" value="NZ_BAABAL010000027.1"/>
</dbReference>
<gene>
    <name evidence="2" type="ORF">GCM10022247_71950</name>
</gene>
<accession>A0ABP7U4C2</accession>
<sequence length="140" mass="15284">MKQGIRRAAVGALAAVTAVGLMATPAWAGKSKRDFDLKDGKGKLLAKVHVEWTYNVGRVMYGVQRYNGSFDGTITNKVSKTRDVAVYLLAETGHHNGPITPTPKGDFRGSYVDLQGAYFQVCSFPKGSVWSRDKVCVDTR</sequence>
<name>A0ABP7U4C2_9PSEU</name>
<dbReference type="EMBL" id="BAABAL010000027">
    <property type="protein sequence ID" value="GAA4035918.1"/>
    <property type="molecule type" value="Genomic_DNA"/>
</dbReference>
<feature type="chain" id="PRO_5045319910" description="DUF2147 domain-containing protein" evidence="1">
    <location>
        <begin position="29"/>
        <end position="140"/>
    </location>
</feature>